<dbReference type="Gene3D" id="3.20.100.30">
    <property type="entry name" value="VTC, catalytic tunnel domain"/>
    <property type="match status" value="1"/>
</dbReference>
<evidence type="ECO:0000313" key="3">
    <source>
        <dbReference type="Proteomes" id="UP000536685"/>
    </source>
</evidence>
<dbReference type="EMBL" id="JACHMJ010000001">
    <property type="protein sequence ID" value="MBB5843725.1"/>
    <property type="molecule type" value="Genomic_DNA"/>
</dbReference>
<dbReference type="GO" id="GO:0006799">
    <property type="term" value="P:polyphosphate biosynthetic process"/>
    <property type="evidence" value="ECO:0007669"/>
    <property type="project" value="UniProtKB-ARBA"/>
</dbReference>
<evidence type="ECO:0000259" key="1">
    <source>
        <dbReference type="Pfam" id="PF09359"/>
    </source>
</evidence>
<dbReference type="Proteomes" id="UP000536685">
    <property type="component" value="Unassembled WGS sequence"/>
</dbReference>
<comment type="caution">
    <text evidence="2">The sequence shown here is derived from an EMBL/GenBank/DDBJ whole genome shotgun (WGS) entry which is preliminary data.</text>
</comment>
<dbReference type="InterPro" id="IPR042267">
    <property type="entry name" value="VTC_sf"/>
</dbReference>
<dbReference type="Pfam" id="PF09359">
    <property type="entry name" value="VTC"/>
    <property type="match status" value="1"/>
</dbReference>
<protein>
    <recommendedName>
        <fullName evidence="1">VTC domain-containing protein</fullName>
    </recommendedName>
</protein>
<gene>
    <name evidence="2" type="ORF">HD599_002048</name>
</gene>
<dbReference type="InterPro" id="IPR033469">
    <property type="entry name" value="CYTH-like_dom_sf"/>
</dbReference>
<accession>A0A841AQ78</accession>
<dbReference type="RefSeq" id="WP_184236963.1">
    <property type="nucleotide sequence ID" value="NZ_JACHMJ010000001.1"/>
</dbReference>
<evidence type="ECO:0000313" key="2">
    <source>
        <dbReference type="EMBL" id="MBB5843725.1"/>
    </source>
</evidence>
<sequence>MNHLDSISLDELVAVAALQTRVDRKYILHADEAEKVLEKLDVATRVLEIDGQRASNYESVYFDTPELLSYRMAATGRRRRFKLRTRSYVDTAESYLEMKTRGARGTTVKDRLPYEMDHRDALTRDGREYADAALDGIGIDHPESLSLVPTLVTRYRRATLFLPGSQSRSTVDTDLSWETDDGAILRLPRSVIIETKSGSRTSEVDRLLWSHGHRPATISKFGTGLAAMRHDLPSNKWARVIRHHFSNQN</sequence>
<organism evidence="2 3">
    <name type="scientific">Conyzicola lurida</name>
    <dbReference type="NCBI Taxonomy" id="1172621"/>
    <lineage>
        <taxon>Bacteria</taxon>
        <taxon>Bacillati</taxon>
        <taxon>Actinomycetota</taxon>
        <taxon>Actinomycetes</taxon>
        <taxon>Micrococcales</taxon>
        <taxon>Microbacteriaceae</taxon>
        <taxon>Conyzicola</taxon>
    </lineage>
</organism>
<dbReference type="CDD" id="cd07750">
    <property type="entry name" value="PolyPPase_VTC_like"/>
    <property type="match status" value="1"/>
</dbReference>
<dbReference type="AlphaFoldDB" id="A0A841AQ78"/>
<dbReference type="InterPro" id="IPR018966">
    <property type="entry name" value="VTC_domain"/>
</dbReference>
<proteinExistence type="predicted"/>
<dbReference type="SUPFAM" id="SSF55154">
    <property type="entry name" value="CYTH-like phosphatases"/>
    <property type="match status" value="1"/>
</dbReference>
<keyword evidence="3" id="KW-1185">Reference proteome</keyword>
<name>A0A841AQ78_9MICO</name>
<feature type="domain" description="VTC" evidence="1">
    <location>
        <begin position="21"/>
        <end position="228"/>
    </location>
</feature>
<reference evidence="2 3" key="1">
    <citation type="submission" date="2020-08" db="EMBL/GenBank/DDBJ databases">
        <title>Sequencing the genomes of 1000 actinobacteria strains.</title>
        <authorList>
            <person name="Klenk H.-P."/>
        </authorList>
    </citation>
    <scope>NUCLEOTIDE SEQUENCE [LARGE SCALE GENOMIC DNA]</scope>
    <source>
        <strain evidence="2 3">DSM 105784</strain>
    </source>
</reference>